<feature type="transmembrane region" description="Helical" evidence="12">
    <location>
        <begin position="1151"/>
        <end position="1174"/>
    </location>
</feature>
<comment type="similarity">
    <text evidence="3">Belongs to the PIGG/PIGN/PIGO family. PIGO subfamily.</text>
</comment>
<feature type="region of interest" description="Disordered" evidence="11">
    <location>
        <begin position="1118"/>
        <end position="1137"/>
    </location>
</feature>
<keyword evidence="8 12" id="KW-1133">Transmembrane helix</keyword>
<feature type="transmembrane region" description="Helical" evidence="12">
    <location>
        <begin position="6"/>
        <end position="26"/>
    </location>
</feature>
<keyword evidence="6 12" id="KW-0812">Transmembrane</keyword>
<keyword evidence="4" id="KW-0337">GPI-anchor biosynthesis</keyword>
<feature type="transmembrane region" description="Helical" evidence="12">
    <location>
        <begin position="549"/>
        <end position="570"/>
    </location>
</feature>
<sequence length="1590" mass="175308">MGSRGRLLLYLAWIGSLYFVSLYFFVKGFFLSKYELFEKAGSEGPGTSSVVTVEPQFQKMIWIVIDAWRYDFGVWDDTAASADRPPPLYKNAMPTLRNLSRDFPDHARMFRFIADPPTATTQRLKGLMTGGLPTFFDIRSTFDADEQQEDNLLHQLGRLGKKVVVLGDETWLELYRKEVHREMCFPSFDALDLDTVDDGILSFLWDEVPMRDSDVLIAHFLGVDHAGHRYVTDHPAMRGKLEMMDEVIARVAAGLDDETLLLVYGDHGMTDEGSHGGALPEETDSLLFAYSRKPFAGSLVQGGVEVAGRKQDETQLGGEPGVIPQVDMASTLALVMGAPIPFNNLGTVIPELFPRQRESASVSDKGNFRETASAEDWKIHAQAHWANARQVKRFVEVYERTTGSRLLDEGSRSEIEETFRSAQAAWDGMESADGEKTLRSLAGQVIANCRRMTGRVLDSCKEKWATFDSAALTFALLATTLWLCACVLLVLSLPNEWNHKVAERQERRERGEKGLGIEEVERREEIERKKREVTPWWELMRLPSLLEGVLGSVFSFCGLAVLPSAAVVFWLSRDWQLCCGCLAVSLSLSTVLAFLETSAGGQLYTFMGRSAVGRARHAVGGVCGFCARPLQAVLNPLMTFFVWAFREKALETVCVAALFQHFFSDCLSYWESTLIRFLFVSVLLFVWIRRLLSQAAAEVVSQKSSTGAFSPFVWQRSSLRVLWRDKRAPALLLAAGLLRLAPLVDTREAAPGERASPVIRLDSPIFSAGAVFLLWAVLRGAAVRGRGGLEVSRVWRHLWILQAVSCGMYFLAKAHLDASHFENLRPTGAVESVLEKSSVDAEGGEGTEEGEGRLITGKVLSDPLAVLFPLLQRTAPVPVSDAFFEDLVALSAALLPRAVYAGGLAALISALLMPSRVCGVTGSRSAPPSPSPPAAAVASAAPARPDVSERVKGPLVVIVGAFLWPGVLLLGPSELLSLLLCVGEAALILWSLTSWQPFHFQCPSLPSSLCTKRRQAPPQGGASGVSSSQRSSVPFSSSTCSQSEVFLLILLWAAHSSFSTGVRKNIPSLPLEAAFVGFVRYHPWYSAVLLYVRVHIFVPFAVVGAVVAALIGEKRKDRAKGRGEESPQNRSEEEATESEAFRIEELAYDSASLLACLIGGCATCVVCSELSLVILRRHLMVWNLFAPKWMFDSLQTASVVCMAPLAMFLVAPSPPASNRRNFEELRKDVHTAAAQGHETDKLLDTVINHYLKDKPVEKTITEENFHSLRRKKEKGETLKEVLRRLDKVIRSFGAKGFTPTDKDTKKLCVKCLFLTYEWTDIAEKAAMELKKDIDSLTYSDIRPFADRKADALAYKSAFHGAESKGSKKESGSKHEFGSAAEKRDSGKKGAKKPKEKKKKQQVKPSEETAGKAGGTKCNNCSFVHRSPDYCPASKSECKTEWGGCGKTGHFARCCPKKKNSPMGKKESGRPAERRSRSSPSSSCRSDSESSYPDLVESDLGSDCDSKKTSRARILSKADVDDKLLPDTGCTFELLNEEFAKYSVGQKKRCTEFNLATKGGPDAFPFVTDNVHLFHFPVRDEFLRRGLFTLP</sequence>
<evidence type="ECO:0000256" key="3">
    <source>
        <dbReference type="ARBA" id="ARBA00008695"/>
    </source>
</evidence>
<evidence type="ECO:0000313" key="13">
    <source>
        <dbReference type="EMBL" id="CEM18758.1"/>
    </source>
</evidence>
<feature type="compositionally biased region" description="Low complexity" evidence="11">
    <location>
        <begin position="1477"/>
        <end position="1492"/>
    </location>
</feature>
<dbReference type="VEuPathDB" id="CryptoDB:Cvel_18896"/>
<feature type="region of interest" description="Disordered" evidence="11">
    <location>
        <begin position="1362"/>
        <end position="1413"/>
    </location>
</feature>
<comment type="subcellular location">
    <subcellularLocation>
        <location evidence="1">Endoplasmic reticulum membrane</location>
        <topology evidence="1">Multi-pass membrane protein</topology>
    </subcellularLocation>
</comment>
<feature type="transmembrane region" description="Helical" evidence="12">
    <location>
        <begin position="1090"/>
        <end position="1112"/>
    </location>
</feature>
<dbReference type="PANTHER" id="PTHR23071">
    <property type="entry name" value="PHOSPHATIDYLINOSITOL GLYCAN"/>
    <property type="match status" value="1"/>
</dbReference>
<feature type="region of interest" description="Disordered" evidence="11">
    <location>
        <begin position="1457"/>
        <end position="1505"/>
    </location>
</feature>
<evidence type="ECO:0000256" key="6">
    <source>
        <dbReference type="ARBA" id="ARBA00022692"/>
    </source>
</evidence>
<dbReference type="EMBL" id="CDMZ01000653">
    <property type="protein sequence ID" value="CEM18758.1"/>
    <property type="molecule type" value="Genomic_DNA"/>
</dbReference>
<evidence type="ECO:0000256" key="1">
    <source>
        <dbReference type="ARBA" id="ARBA00004477"/>
    </source>
</evidence>
<evidence type="ECO:0000256" key="11">
    <source>
        <dbReference type="SAM" id="MobiDB-lite"/>
    </source>
</evidence>
<feature type="compositionally biased region" description="Basic and acidic residues" evidence="11">
    <location>
        <begin position="1362"/>
        <end position="1387"/>
    </location>
</feature>
<evidence type="ECO:0000256" key="8">
    <source>
        <dbReference type="ARBA" id="ARBA00022989"/>
    </source>
</evidence>
<keyword evidence="7" id="KW-0256">Endoplasmic reticulum</keyword>
<evidence type="ECO:0000256" key="5">
    <source>
        <dbReference type="ARBA" id="ARBA00022679"/>
    </source>
</evidence>
<organism evidence="13">
    <name type="scientific">Chromera velia CCMP2878</name>
    <dbReference type="NCBI Taxonomy" id="1169474"/>
    <lineage>
        <taxon>Eukaryota</taxon>
        <taxon>Sar</taxon>
        <taxon>Alveolata</taxon>
        <taxon>Colpodellida</taxon>
        <taxon>Chromeraceae</taxon>
        <taxon>Chromera</taxon>
    </lineage>
</organism>
<feature type="compositionally biased region" description="Basic and acidic residues" evidence="11">
    <location>
        <begin position="1463"/>
        <end position="1475"/>
    </location>
</feature>
<dbReference type="InterPro" id="IPR039524">
    <property type="entry name" value="PIGO/GPI13"/>
</dbReference>
<name>A0A0G4FVL7_9ALVE</name>
<dbReference type="InterPro" id="IPR037675">
    <property type="entry name" value="PIG-O_N"/>
</dbReference>
<dbReference type="PANTHER" id="PTHR23071:SF1">
    <property type="entry name" value="GPI ETHANOLAMINE PHOSPHATE TRANSFERASE 3"/>
    <property type="match status" value="1"/>
</dbReference>
<evidence type="ECO:0000256" key="12">
    <source>
        <dbReference type="SAM" id="Phobius"/>
    </source>
</evidence>
<evidence type="ECO:0000256" key="7">
    <source>
        <dbReference type="ARBA" id="ARBA00022824"/>
    </source>
</evidence>
<evidence type="ECO:0000256" key="10">
    <source>
        <dbReference type="ARBA" id="ARBA00023180"/>
    </source>
</evidence>
<protein>
    <submittedName>
        <fullName evidence="13">Uncharacterized protein</fullName>
    </submittedName>
</protein>
<dbReference type="SUPFAM" id="SSF53649">
    <property type="entry name" value="Alkaline phosphatase-like"/>
    <property type="match status" value="1"/>
</dbReference>
<dbReference type="GO" id="GO:0051377">
    <property type="term" value="F:mannose-ethanolamine phosphotransferase activity"/>
    <property type="evidence" value="ECO:0007669"/>
    <property type="project" value="InterPro"/>
</dbReference>
<feature type="compositionally biased region" description="Basic residues" evidence="11">
    <location>
        <begin position="1388"/>
        <end position="1401"/>
    </location>
</feature>
<evidence type="ECO:0000256" key="4">
    <source>
        <dbReference type="ARBA" id="ARBA00022502"/>
    </source>
</evidence>
<dbReference type="InterPro" id="IPR017850">
    <property type="entry name" value="Alkaline_phosphatase_core_sf"/>
</dbReference>
<comment type="pathway">
    <text evidence="2">Glycolipid biosynthesis; glycosylphosphatidylinositol-anchor biosynthesis.</text>
</comment>
<dbReference type="Gene3D" id="3.40.720.10">
    <property type="entry name" value="Alkaline Phosphatase, subunit A"/>
    <property type="match status" value="1"/>
</dbReference>
<dbReference type="GO" id="GO:0006506">
    <property type="term" value="P:GPI anchor biosynthetic process"/>
    <property type="evidence" value="ECO:0007669"/>
    <property type="project" value="UniProtKB-UniPathway"/>
</dbReference>
<keyword evidence="9 12" id="KW-0472">Membrane</keyword>
<dbReference type="InterPro" id="IPR002591">
    <property type="entry name" value="Phosphodiest/P_Trfase"/>
</dbReference>
<keyword evidence="5" id="KW-0808">Transferase</keyword>
<dbReference type="GO" id="GO:0005789">
    <property type="term" value="C:endoplasmic reticulum membrane"/>
    <property type="evidence" value="ECO:0007669"/>
    <property type="project" value="UniProtKB-SubCell"/>
</dbReference>
<evidence type="ECO:0000256" key="2">
    <source>
        <dbReference type="ARBA" id="ARBA00004687"/>
    </source>
</evidence>
<dbReference type="UniPathway" id="UPA00196"/>
<dbReference type="CDD" id="cd16023">
    <property type="entry name" value="GPI_EPT_3"/>
    <property type="match status" value="1"/>
</dbReference>
<keyword evidence="10" id="KW-0325">Glycoprotein</keyword>
<accession>A0A0G4FVL7</accession>
<gene>
    <name evidence="13" type="ORF">Cvel_18896</name>
</gene>
<proteinExistence type="inferred from homology"/>
<dbReference type="Pfam" id="PF01663">
    <property type="entry name" value="Phosphodiest"/>
    <property type="match status" value="1"/>
</dbReference>
<reference evidence="13" key="1">
    <citation type="submission" date="2014-11" db="EMBL/GenBank/DDBJ databases">
        <authorList>
            <person name="Otto D Thomas"/>
            <person name="Naeem Raeece"/>
        </authorList>
    </citation>
    <scope>NUCLEOTIDE SEQUENCE</scope>
</reference>
<evidence type="ECO:0000256" key="9">
    <source>
        <dbReference type="ARBA" id="ARBA00023136"/>
    </source>
</evidence>
<feature type="transmembrane region" description="Helical" evidence="12">
    <location>
        <begin position="577"/>
        <end position="595"/>
    </location>
</feature>